<dbReference type="AlphaFoldDB" id="A0A1J1HJV2"/>
<accession>A0A1J1HJV2</accession>
<protein>
    <submittedName>
        <fullName evidence="1">CLUMA_CG001614, isoform A</fullName>
    </submittedName>
</protein>
<evidence type="ECO:0000313" key="1">
    <source>
        <dbReference type="EMBL" id="CRK87826.1"/>
    </source>
</evidence>
<evidence type="ECO:0000313" key="2">
    <source>
        <dbReference type="Proteomes" id="UP000183832"/>
    </source>
</evidence>
<sequence length="63" mass="7502">MKDSPNIIQRSSENKSSIIHKYIEDKREDEREKSTSQMSLLEIQLNQKRWEGESHCLSLCHEQ</sequence>
<gene>
    <name evidence="1" type="ORF">CLUMA_CG001614</name>
</gene>
<keyword evidence="2" id="KW-1185">Reference proteome</keyword>
<reference evidence="1" key="1">
    <citation type="submission" date="2015-04" db="EMBL/GenBank/DDBJ databases">
        <authorList>
            <person name="Syromyatnikov M.Y."/>
            <person name="Popov V.N."/>
        </authorList>
    </citation>
    <scope>NUCLEOTIDE SEQUENCE [LARGE SCALE GENOMIC DNA]</scope>
</reference>
<name>A0A1J1HJV2_9DIPT</name>
<proteinExistence type="predicted"/>
<organism evidence="1 2">
    <name type="scientific">Clunio marinus</name>
    <dbReference type="NCBI Taxonomy" id="568069"/>
    <lineage>
        <taxon>Eukaryota</taxon>
        <taxon>Metazoa</taxon>
        <taxon>Ecdysozoa</taxon>
        <taxon>Arthropoda</taxon>
        <taxon>Hexapoda</taxon>
        <taxon>Insecta</taxon>
        <taxon>Pterygota</taxon>
        <taxon>Neoptera</taxon>
        <taxon>Endopterygota</taxon>
        <taxon>Diptera</taxon>
        <taxon>Nematocera</taxon>
        <taxon>Chironomoidea</taxon>
        <taxon>Chironomidae</taxon>
        <taxon>Clunio</taxon>
    </lineage>
</organism>
<dbReference type="Proteomes" id="UP000183832">
    <property type="component" value="Unassembled WGS sequence"/>
</dbReference>
<dbReference type="EMBL" id="CVRI01000006">
    <property type="protein sequence ID" value="CRK87826.1"/>
    <property type="molecule type" value="Genomic_DNA"/>
</dbReference>